<reference evidence="2 3" key="1">
    <citation type="journal article" date="2018" name="Genome Announc.">
        <title>Draft Genome Sequence of "Candidatus Phycosocius bacilliformis," an Alphaproteobacterial Ectosymbiont of the Hydrocarbon-Producing Green Alga Botryococcus braunii.</title>
        <authorList>
            <person name="Tanabe Y."/>
            <person name="Yamaguchi H."/>
            <person name="Watanabe M.M."/>
        </authorList>
    </citation>
    <scope>NUCLEOTIDE SEQUENCE [LARGE SCALE GENOMIC DNA]</scope>
    <source>
        <strain evidence="2 3">BOTRYCO-2</strain>
    </source>
</reference>
<dbReference type="Pfam" id="PF15648">
    <property type="entry name" value="Tox-REase-5"/>
    <property type="match status" value="1"/>
</dbReference>
<dbReference type="EMBL" id="BFBR01000007">
    <property type="protein sequence ID" value="GBF58725.1"/>
    <property type="molecule type" value="Genomic_DNA"/>
</dbReference>
<name>A0A2P2ECE7_9PROT</name>
<comment type="caution">
    <text evidence="2">The sequence shown here is derived from an EMBL/GenBank/DDBJ whole genome shotgun (WGS) entry which is preliminary data.</text>
</comment>
<feature type="domain" description="Tox-REase-5" evidence="1">
    <location>
        <begin position="16"/>
        <end position="95"/>
    </location>
</feature>
<dbReference type="AlphaFoldDB" id="A0A2P2ECE7"/>
<accession>A0A2P2ECE7</accession>
<protein>
    <recommendedName>
        <fullName evidence="1">Tox-REase-5 domain-containing protein</fullName>
    </recommendedName>
</protein>
<keyword evidence="3" id="KW-1185">Reference proteome</keyword>
<sequence length="123" mass="13118">MPGAWRTVNESMSARSLAYQTQITGRSGEAFVANGVRFDGFEAGAFLEAKGPGYATFVKNGEFRSWFTGKDALVSQVQRQVAAANGTPIIWHVAEAKAADAMRALFATNKVKGITVVHTPVGP</sequence>
<dbReference type="InterPro" id="IPR028904">
    <property type="entry name" value="Tox-REase-5_dom"/>
</dbReference>
<evidence type="ECO:0000313" key="3">
    <source>
        <dbReference type="Proteomes" id="UP000245086"/>
    </source>
</evidence>
<evidence type="ECO:0000313" key="2">
    <source>
        <dbReference type="EMBL" id="GBF58725.1"/>
    </source>
</evidence>
<proteinExistence type="predicted"/>
<dbReference type="Proteomes" id="UP000245086">
    <property type="component" value="Unassembled WGS sequence"/>
</dbReference>
<organism evidence="2 3">
    <name type="scientific">Candidatus Phycosocius bacilliformis</name>
    <dbReference type="NCBI Taxonomy" id="1445552"/>
    <lineage>
        <taxon>Bacteria</taxon>
        <taxon>Pseudomonadati</taxon>
        <taxon>Pseudomonadota</taxon>
        <taxon>Alphaproteobacteria</taxon>
        <taxon>Caulobacterales</taxon>
        <taxon>Caulobacterales incertae sedis</taxon>
        <taxon>Candidatus Phycosocius</taxon>
    </lineage>
</organism>
<gene>
    <name evidence="2" type="ORF">PbB2_02413</name>
</gene>
<evidence type="ECO:0000259" key="1">
    <source>
        <dbReference type="Pfam" id="PF15648"/>
    </source>
</evidence>